<name>A0ABM3RP73_SPIOL</name>
<reference evidence="2" key="1">
    <citation type="journal article" date="2021" name="Nat. Commun.">
        <title>Genomic analyses provide insights into spinach domestication and the genetic basis of agronomic traits.</title>
        <authorList>
            <person name="Cai X."/>
            <person name="Sun X."/>
            <person name="Xu C."/>
            <person name="Sun H."/>
            <person name="Wang X."/>
            <person name="Ge C."/>
            <person name="Zhang Z."/>
            <person name="Wang Q."/>
            <person name="Fei Z."/>
            <person name="Jiao C."/>
            <person name="Wang Q."/>
        </authorList>
    </citation>
    <scope>NUCLEOTIDE SEQUENCE [LARGE SCALE GENOMIC DNA]</scope>
    <source>
        <strain evidence="2">cv. Varoflay</strain>
    </source>
</reference>
<dbReference type="PANTHER" id="PTHR33116">
    <property type="entry name" value="REVERSE TRANSCRIPTASE ZINC-BINDING DOMAIN-CONTAINING PROTEIN-RELATED-RELATED"/>
    <property type="match status" value="1"/>
</dbReference>
<organism evidence="2 3">
    <name type="scientific">Spinacia oleracea</name>
    <name type="common">Spinach</name>
    <dbReference type="NCBI Taxonomy" id="3562"/>
    <lineage>
        <taxon>Eukaryota</taxon>
        <taxon>Viridiplantae</taxon>
        <taxon>Streptophyta</taxon>
        <taxon>Embryophyta</taxon>
        <taxon>Tracheophyta</taxon>
        <taxon>Spermatophyta</taxon>
        <taxon>Magnoliopsida</taxon>
        <taxon>eudicotyledons</taxon>
        <taxon>Gunneridae</taxon>
        <taxon>Pentapetalae</taxon>
        <taxon>Caryophyllales</taxon>
        <taxon>Chenopodiaceae</taxon>
        <taxon>Chenopodioideae</taxon>
        <taxon>Anserineae</taxon>
        <taxon>Spinacia</taxon>
    </lineage>
</organism>
<accession>A0ABM3RP73</accession>
<dbReference type="PANTHER" id="PTHR33116:SF78">
    <property type="entry name" value="OS12G0587133 PROTEIN"/>
    <property type="match status" value="1"/>
</dbReference>
<dbReference type="Proteomes" id="UP000813463">
    <property type="component" value="Chromosome 4"/>
</dbReference>
<sequence>MEKRTSTSSYGLKRLEFSGHMFEGRSRSEASKLQMVNNPLLPATYCGIVLFFWEFNENARFVFNVGRFDPGAPRATCTHLHYQNCGSAWKVGDGNNIIAGRDNWVHGKVPVFASHIRLTGAKLWRVSHFIRASELRWNAALIRDSFDNNDANSILSVELPSSSVSVPDRLYWPKNKVGNFTVKTGYAFLQEQLTDQDASFGFRQNRFVPFFKLLWDLKILPKWKLFIWKIMVEGLPMKASLERRGISLDISCDLCSDFSEDAQHMFRHCKLAQDVWRSSMLGIYSNFNENHSLQQWILNYIQLFISEDGKYSDQVVTFIGILWALRVTRNSRVFRSETGDIQEVQTQVTLALKENAIYMHKDSENWGVPHTT</sequence>
<gene>
    <name evidence="3" type="primary">LOC130471376</name>
</gene>
<evidence type="ECO:0000259" key="1">
    <source>
        <dbReference type="Pfam" id="PF13966"/>
    </source>
</evidence>
<dbReference type="GeneID" id="130471376"/>
<keyword evidence="2" id="KW-1185">Reference proteome</keyword>
<feature type="domain" description="Reverse transcriptase zinc-binding" evidence="1">
    <location>
        <begin position="180"/>
        <end position="276"/>
    </location>
</feature>
<evidence type="ECO:0000313" key="2">
    <source>
        <dbReference type="Proteomes" id="UP000813463"/>
    </source>
</evidence>
<dbReference type="Pfam" id="PF13966">
    <property type="entry name" value="zf-RVT"/>
    <property type="match status" value="1"/>
</dbReference>
<proteinExistence type="predicted"/>
<dbReference type="RefSeq" id="XP_056697425.1">
    <property type="nucleotide sequence ID" value="XM_056841447.1"/>
</dbReference>
<dbReference type="InterPro" id="IPR026960">
    <property type="entry name" value="RVT-Znf"/>
</dbReference>
<reference evidence="3" key="2">
    <citation type="submission" date="2025-08" db="UniProtKB">
        <authorList>
            <consortium name="RefSeq"/>
        </authorList>
    </citation>
    <scope>IDENTIFICATION</scope>
    <source>
        <tissue evidence="3">Leaf</tissue>
    </source>
</reference>
<protein>
    <recommendedName>
        <fullName evidence="1">Reverse transcriptase zinc-binding domain-containing protein</fullName>
    </recommendedName>
</protein>
<evidence type="ECO:0000313" key="3">
    <source>
        <dbReference type="RefSeq" id="XP_056697425.1"/>
    </source>
</evidence>